<evidence type="ECO:0000313" key="3">
    <source>
        <dbReference type="EMBL" id="PTQ56179.1"/>
    </source>
</evidence>
<keyword evidence="1" id="KW-0413">Isomerase</keyword>
<feature type="domain" description="4-oxalocrotonate tautomerase-like" evidence="2">
    <location>
        <begin position="2"/>
        <end position="55"/>
    </location>
</feature>
<dbReference type="SUPFAM" id="SSF55331">
    <property type="entry name" value="Tautomerase/MIF"/>
    <property type="match status" value="1"/>
</dbReference>
<name>A0A2R6Y0G5_9BACL</name>
<protein>
    <recommendedName>
        <fullName evidence="2">4-oxalocrotonate tautomerase-like domain-containing protein</fullName>
    </recommendedName>
</protein>
<sequence length="72" mass="8350">MPFFNMKVAHEDAAVEQKPEMIRRVTDIMVEILGKGPNPMMAHFEKIDPENVGMGEWTMADIRTEKMIEDDR</sequence>
<accession>A0A2R6Y0G5</accession>
<organism evidence="3 4">
    <name type="scientific">Candidatus Carbonibacillus altaicus</name>
    <dbReference type="NCBI Taxonomy" id="2163959"/>
    <lineage>
        <taxon>Bacteria</taxon>
        <taxon>Bacillati</taxon>
        <taxon>Bacillota</taxon>
        <taxon>Bacilli</taxon>
        <taxon>Bacillales</taxon>
        <taxon>Candidatus Carbonibacillus</taxon>
    </lineage>
</organism>
<gene>
    <name evidence="3" type="ORF">BSOLF_0606</name>
</gene>
<proteinExistence type="predicted"/>
<reference evidence="4" key="1">
    <citation type="journal article" date="2018" name="Sci. Rep.">
        <title>Lignite coal burning seam in the remote Altai Mountains harbors a hydrogen-driven thermophilic microbial community.</title>
        <authorList>
            <person name="Kadnikov V.V."/>
            <person name="Mardanov A.V."/>
            <person name="Ivasenko D.A."/>
            <person name="Antsiferov D.V."/>
            <person name="Beletsky A.V."/>
            <person name="Karnachuk O.V."/>
            <person name="Ravin N.V."/>
        </authorList>
    </citation>
    <scope>NUCLEOTIDE SEQUENCE [LARGE SCALE GENOMIC DNA]</scope>
</reference>
<dbReference type="InterPro" id="IPR004370">
    <property type="entry name" value="4-OT-like_dom"/>
</dbReference>
<evidence type="ECO:0000259" key="2">
    <source>
        <dbReference type="Pfam" id="PF01361"/>
    </source>
</evidence>
<dbReference type="Proteomes" id="UP000244338">
    <property type="component" value="Unassembled WGS sequence"/>
</dbReference>
<dbReference type="Gene3D" id="3.30.429.10">
    <property type="entry name" value="Macrophage Migration Inhibitory Factor"/>
    <property type="match status" value="1"/>
</dbReference>
<comment type="caution">
    <text evidence="3">The sequence shown here is derived from an EMBL/GenBank/DDBJ whole genome shotgun (WGS) entry which is preliminary data.</text>
</comment>
<evidence type="ECO:0000313" key="4">
    <source>
        <dbReference type="Proteomes" id="UP000244338"/>
    </source>
</evidence>
<dbReference type="GO" id="GO:0016853">
    <property type="term" value="F:isomerase activity"/>
    <property type="evidence" value="ECO:0007669"/>
    <property type="project" value="UniProtKB-KW"/>
</dbReference>
<evidence type="ECO:0000256" key="1">
    <source>
        <dbReference type="ARBA" id="ARBA00023235"/>
    </source>
</evidence>
<dbReference type="EMBL" id="PEBX01000040">
    <property type="protein sequence ID" value="PTQ56179.1"/>
    <property type="molecule type" value="Genomic_DNA"/>
</dbReference>
<dbReference type="AlphaFoldDB" id="A0A2R6Y0G5"/>
<dbReference type="Pfam" id="PF01361">
    <property type="entry name" value="Tautomerase"/>
    <property type="match status" value="1"/>
</dbReference>
<dbReference type="InterPro" id="IPR014347">
    <property type="entry name" value="Tautomerase/MIF_sf"/>
</dbReference>